<keyword evidence="7" id="KW-0472">Membrane</keyword>
<feature type="domain" description="Flagellar motor switch protein FliN-like C-terminal" evidence="8">
    <location>
        <begin position="53"/>
        <end position="113"/>
    </location>
</feature>
<evidence type="ECO:0000256" key="1">
    <source>
        <dbReference type="ARBA" id="ARBA00004413"/>
    </source>
</evidence>
<dbReference type="Gene3D" id="2.30.330.10">
    <property type="entry name" value="SpoA-like"/>
    <property type="match status" value="1"/>
</dbReference>
<accession>A0A0W0VUQ6</accession>
<reference evidence="9 10" key="1">
    <citation type="submission" date="2015-11" db="EMBL/GenBank/DDBJ databases">
        <title>Genomic analysis of 38 Legionella species identifies large and diverse effector repertoires.</title>
        <authorList>
            <person name="Burstein D."/>
            <person name="Amaro F."/>
            <person name="Zusman T."/>
            <person name="Lifshitz Z."/>
            <person name="Cohen O."/>
            <person name="Gilbert J.A."/>
            <person name="Pupko T."/>
            <person name="Shuman H.A."/>
            <person name="Segal G."/>
        </authorList>
    </citation>
    <scope>NUCLEOTIDE SEQUENCE [LARGE SCALE GENOMIC DNA]</scope>
    <source>
        <strain evidence="9 10">Bercovier 4</strain>
    </source>
</reference>
<dbReference type="InterPro" id="IPR001172">
    <property type="entry name" value="FliN_T3SS_HrcQb"/>
</dbReference>
<protein>
    <recommendedName>
        <fullName evidence="3">Flagellar motor switch protein FliN</fullName>
    </recommendedName>
</protein>
<sequence>MNSKDILTQDEIDALLRPVKSNNFSVKENKKPEKYRNSFQKKISGKDVKKQEWLSKSSVPITIKAAGTEMRMQDILQLDQGDVVKLDELFNKPVHVLVNGVLFAYGELLLTDGTPSVLLKYIRQKAEQIKD</sequence>
<dbReference type="SUPFAM" id="SSF101801">
    <property type="entry name" value="Surface presentation of antigens (SPOA)"/>
    <property type="match status" value="1"/>
</dbReference>
<evidence type="ECO:0000256" key="2">
    <source>
        <dbReference type="ARBA" id="ARBA00009226"/>
    </source>
</evidence>
<evidence type="ECO:0000313" key="10">
    <source>
        <dbReference type="Proteomes" id="UP000054761"/>
    </source>
</evidence>
<evidence type="ECO:0000256" key="4">
    <source>
        <dbReference type="ARBA" id="ARBA00022475"/>
    </source>
</evidence>
<comment type="subcellular location">
    <subcellularLocation>
        <location evidence="1">Cell membrane</location>
        <topology evidence="1">Peripheral membrane protein</topology>
        <orientation evidence="1">Cytoplasmic side</orientation>
    </subcellularLocation>
</comment>
<dbReference type="GO" id="GO:0006935">
    <property type="term" value="P:chemotaxis"/>
    <property type="evidence" value="ECO:0007669"/>
    <property type="project" value="UniProtKB-KW"/>
</dbReference>
<dbReference type="GO" id="GO:0009425">
    <property type="term" value="C:bacterial-type flagellum basal body"/>
    <property type="evidence" value="ECO:0007669"/>
    <property type="project" value="InterPro"/>
</dbReference>
<dbReference type="InterPro" id="IPR001543">
    <property type="entry name" value="FliN-like_C"/>
</dbReference>
<keyword evidence="9" id="KW-0969">Cilium</keyword>
<dbReference type="STRING" id="454.Lisr_1374"/>
<evidence type="ECO:0000256" key="3">
    <source>
        <dbReference type="ARBA" id="ARBA00021897"/>
    </source>
</evidence>
<evidence type="ECO:0000256" key="7">
    <source>
        <dbReference type="ARBA" id="ARBA00023136"/>
    </source>
</evidence>
<dbReference type="PATRIC" id="fig|454.4.peg.1482"/>
<keyword evidence="10" id="KW-1185">Reference proteome</keyword>
<keyword evidence="9" id="KW-0282">Flagellum</keyword>
<dbReference type="GO" id="GO:0071973">
    <property type="term" value="P:bacterial-type flagellum-dependent cell motility"/>
    <property type="evidence" value="ECO:0007669"/>
    <property type="project" value="InterPro"/>
</dbReference>
<dbReference type="PANTHER" id="PTHR43484:SF1">
    <property type="entry name" value="FLAGELLAR MOTOR SWITCH PROTEIN FLIN"/>
    <property type="match status" value="1"/>
</dbReference>
<dbReference type="Pfam" id="PF01052">
    <property type="entry name" value="FliMN_C"/>
    <property type="match status" value="1"/>
</dbReference>
<name>A0A0W0VUQ6_9GAMM</name>
<keyword evidence="6" id="KW-0283">Flagellar rotation</keyword>
<keyword evidence="9" id="KW-0966">Cell projection</keyword>
<comment type="caution">
    <text evidence="9">The sequence shown here is derived from an EMBL/GenBank/DDBJ whole genome shotgun (WGS) entry which is preliminary data.</text>
</comment>
<dbReference type="EMBL" id="LNYH01000070">
    <property type="protein sequence ID" value="KTD23693.1"/>
    <property type="molecule type" value="Genomic_DNA"/>
</dbReference>
<dbReference type="InterPro" id="IPR051469">
    <property type="entry name" value="FliN/MopA/SpaO"/>
</dbReference>
<dbReference type="OrthoDB" id="9773459at2"/>
<organism evidence="9 10">
    <name type="scientific">Legionella israelensis</name>
    <dbReference type="NCBI Taxonomy" id="454"/>
    <lineage>
        <taxon>Bacteria</taxon>
        <taxon>Pseudomonadati</taxon>
        <taxon>Pseudomonadota</taxon>
        <taxon>Gammaproteobacteria</taxon>
        <taxon>Legionellales</taxon>
        <taxon>Legionellaceae</taxon>
        <taxon>Legionella</taxon>
    </lineage>
</organism>
<dbReference type="Proteomes" id="UP000054761">
    <property type="component" value="Unassembled WGS sequence"/>
</dbReference>
<evidence type="ECO:0000256" key="5">
    <source>
        <dbReference type="ARBA" id="ARBA00022500"/>
    </source>
</evidence>
<dbReference type="RefSeq" id="WP_058501726.1">
    <property type="nucleotide sequence ID" value="NZ_CAAAJA010000003.1"/>
</dbReference>
<keyword evidence="4" id="KW-1003">Cell membrane</keyword>
<dbReference type="GO" id="GO:0003774">
    <property type="term" value="F:cytoskeletal motor activity"/>
    <property type="evidence" value="ECO:0007669"/>
    <property type="project" value="InterPro"/>
</dbReference>
<evidence type="ECO:0000313" key="9">
    <source>
        <dbReference type="EMBL" id="KTD23693.1"/>
    </source>
</evidence>
<proteinExistence type="inferred from homology"/>
<evidence type="ECO:0000259" key="8">
    <source>
        <dbReference type="Pfam" id="PF01052"/>
    </source>
</evidence>
<evidence type="ECO:0000256" key="6">
    <source>
        <dbReference type="ARBA" id="ARBA00022779"/>
    </source>
</evidence>
<dbReference type="PANTHER" id="PTHR43484">
    <property type="match status" value="1"/>
</dbReference>
<dbReference type="PRINTS" id="PR00956">
    <property type="entry name" value="FLGMOTORFLIN"/>
</dbReference>
<dbReference type="InterPro" id="IPR036429">
    <property type="entry name" value="SpoA-like_sf"/>
</dbReference>
<keyword evidence="5" id="KW-0145">Chemotaxis</keyword>
<comment type="similarity">
    <text evidence="2">Belongs to the FliN/MopA/SpaO family.</text>
</comment>
<dbReference type="AlphaFoldDB" id="A0A0W0VUQ6"/>
<dbReference type="GO" id="GO:0005886">
    <property type="term" value="C:plasma membrane"/>
    <property type="evidence" value="ECO:0007669"/>
    <property type="project" value="UniProtKB-SubCell"/>
</dbReference>
<gene>
    <name evidence="9" type="primary">fliN_2</name>
    <name evidence="9" type="ORF">Lisr_1374</name>
</gene>